<protein>
    <submittedName>
        <fullName evidence="1">6-bladed beta-propeller protein</fullName>
    </submittedName>
</protein>
<evidence type="ECO:0000313" key="1">
    <source>
        <dbReference type="EMBL" id="RED98393.1"/>
    </source>
</evidence>
<proteinExistence type="predicted"/>
<keyword evidence="2" id="KW-1185">Reference proteome</keyword>
<gene>
    <name evidence="1" type="ORF">C7460_11065</name>
</gene>
<name>A0A3D9L200_MARFU</name>
<sequence length="395" mass="45150">MICWAITLACSQCNPINDGGKIEDVRRVDINVTESGKDISLTKLIEDFYYVPLQGLNYTSVVGKVIVRNHKIYVEDENRGLVTVYDLKGKELFRVDNHGDGPGEFNGIQAFTVDTKTDELLIYDRRYNLVKYTANGEYVGSFKFKFALVDMAFFNGGRMMVFDGYSSRGHKETYYAINEIEIGVEGIRSSWMPYSEREQKSTYLARSYFSSDGSDAILFTDQFSASVYEFSIPSKDEPVGISTIYGLDFGKESLPKDQIISPSKDPVSLNKYYFLSGCSYKTDQSIYFEIGKGTNRYRLWKGLKPGVPDMFKSTFLLDNLFFNWTTGKIVGAYEGYFVMVNDGVSIYESIQFYRDYLNKYFPEKVGGFEDLLSQQGLDEIDMNSEPVLTFFKFKE</sequence>
<dbReference type="AlphaFoldDB" id="A0A3D9L200"/>
<organism evidence="1 2">
    <name type="scientific">Marinoscillum furvescens DSM 4134</name>
    <dbReference type="NCBI Taxonomy" id="1122208"/>
    <lineage>
        <taxon>Bacteria</taxon>
        <taxon>Pseudomonadati</taxon>
        <taxon>Bacteroidota</taxon>
        <taxon>Cytophagia</taxon>
        <taxon>Cytophagales</taxon>
        <taxon>Reichenbachiellaceae</taxon>
        <taxon>Marinoscillum</taxon>
    </lineage>
</organism>
<dbReference type="SUPFAM" id="SSF101898">
    <property type="entry name" value="NHL repeat"/>
    <property type="match status" value="1"/>
</dbReference>
<reference evidence="1 2" key="1">
    <citation type="submission" date="2018-07" db="EMBL/GenBank/DDBJ databases">
        <title>Genomic Encyclopedia of Type Strains, Phase IV (KMG-IV): sequencing the most valuable type-strain genomes for metagenomic binning, comparative biology and taxonomic classification.</title>
        <authorList>
            <person name="Goeker M."/>
        </authorList>
    </citation>
    <scope>NUCLEOTIDE SEQUENCE [LARGE SCALE GENOMIC DNA]</scope>
    <source>
        <strain evidence="1 2">DSM 4134</strain>
    </source>
</reference>
<dbReference type="InterPro" id="IPR011042">
    <property type="entry name" value="6-blade_b-propeller_TolB-like"/>
</dbReference>
<dbReference type="EMBL" id="QREG01000010">
    <property type="protein sequence ID" value="RED98393.1"/>
    <property type="molecule type" value="Genomic_DNA"/>
</dbReference>
<dbReference type="Gene3D" id="2.120.10.30">
    <property type="entry name" value="TolB, C-terminal domain"/>
    <property type="match status" value="1"/>
</dbReference>
<evidence type="ECO:0000313" key="2">
    <source>
        <dbReference type="Proteomes" id="UP000256779"/>
    </source>
</evidence>
<comment type="caution">
    <text evidence="1">The sequence shown here is derived from an EMBL/GenBank/DDBJ whole genome shotgun (WGS) entry which is preliminary data.</text>
</comment>
<accession>A0A3D9L200</accession>
<dbReference type="Proteomes" id="UP000256779">
    <property type="component" value="Unassembled WGS sequence"/>
</dbReference>
<dbReference type="Pfam" id="PF17170">
    <property type="entry name" value="DUF5128"/>
    <property type="match status" value="1"/>
</dbReference>